<comment type="caution">
    <text evidence="2">The sequence shown here is derived from an EMBL/GenBank/DDBJ whole genome shotgun (WGS) entry which is preliminary data.</text>
</comment>
<gene>
    <name evidence="2" type="ORF">CVT24_000640</name>
</gene>
<reference evidence="2 3" key="1">
    <citation type="journal article" date="2018" name="Evol. Lett.">
        <title>Horizontal gene cluster transfer increased hallucinogenic mushroom diversity.</title>
        <authorList>
            <person name="Reynolds H.T."/>
            <person name="Vijayakumar V."/>
            <person name="Gluck-Thaler E."/>
            <person name="Korotkin H.B."/>
            <person name="Matheny P.B."/>
            <person name="Slot J.C."/>
        </authorList>
    </citation>
    <scope>NUCLEOTIDE SEQUENCE [LARGE SCALE GENOMIC DNA]</scope>
    <source>
        <strain evidence="2 3">2629</strain>
    </source>
</reference>
<protein>
    <submittedName>
        <fullName evidence="2">Uncharacterized protein</fullName>
    </submittedName>
</protein>
<sequence>MSHERYSISRVDLDAARPTIANSARINQLGRNTQLNVPIVVTIGLFTDSFDVQVAQTNGVIDTTNEYSFVEQHVLLGNDSAKVMSRSSNSATVDTSKAIPSKSIPRPDVCPCPFPVSSPSIP</sequence>
<accession>A0A409WPA4</accession>
<name>A0A409WPA4_9AGAR</name>
<dbReference type="AlphaFoldDB" id="A0A409WPA4"/>
<proteinExistence type="predicted"/>
<evidence type="ECO:0000313" key="2">
    <source>
        <dbReference type="EMBL" id="PPQ80323.1"/>
    </source>
</evidence>
<evidence type="ECO:0000313" key="3">
    <source>
        <dbReference type="Proteomes" id="UP000284842"/>
    </source>
</evidence>
<keyword evidence="3" id="KW-1185">Reference proteome</keyword>
<dbReference type="EMBL" id="NHTK01005368">
    <property type="protein sequence ID" value="PPQ80323.1"/>
    <property type="molecule type" value="Genomic_DNA"/>
</dbReference>
<evidence type="ECO:0000256" key="1">
    <source>
        <dbReference type="SAM" id="MobiDB-lite"/>
    </source>
</evidence>
<organism evidence="2 3">
    <name type="scientific">Panaeolus cyanescens</name>
    <dbReference type="NCBI Taxonomy" id="181874"/>
    <lineage>
        <taxon>Eukaryota</taxon>
        <taxon>Fungi</taxon>
        <taxon>Dikarya</taxon>
        <taxon>Basidiomycota</taxon>
        <taxon>Agaricomycotina</taxon>
        <taxon>Agaricomycetes</taxon>
        <taxon>Agaricomycetidae</taxon>
        <taxon>Agaricales</taxon>
        <taxon>Agaricineae</taxon>
        <taxon>Galeropsidaceae</taxon>
        <taxon>Panaeolus</taxon>
    </lineage>
</organism>
<feature type="compositionally biased region" description="Polar residues" evidence="1">
    <location>
        <begin position="85"/>
        <end position="95"/>
    </location>
</feature>
<dbReference type="InParanoid" id="A0A409WPA4"/>
<feature type="region of interest" description="Disordered" evidence="1">
    <location>
        <begin position="85"/>
        <end position="108"/>
    </location>
</feature>
<dbReference type="Proteomes" id="UP000284842">
    <property type="component" value="Unassembled WGS sequence"/>
</dbReference>